<proteinExistence type="predicted"/>
<evidence type="ECO:0000256" key="2">
    <source>
        <dbReference type="SAM" id="Phobius"/>
    </source>
</evidence>
<name>A0A9P1BSR3_9DINO</name>
<sequence>MSLNHAFQSLKRGHQEFRLQPMWERQRRPLLHSSSSALGNLNFLLFFCAFLAELRISCASQVANVFFEDVDTKPTVRLNHSEHFRETPQGDEVRRLSSGLASVTSISFTDTDSRAFYLGGTVSWVAPADLTGIVQYHVRLNWDLSDTVVKTQLFDATLPMPCLCVLDPTTSWVFGAVEKRSADGTDLATYPADQYPAQWLFVLSAGASPVGQMAAGVPIQTVSEAAHMRLIDLQSTELPTSIQLETLIFTDQTNPANTGTHVEGILDWTTTGPDYPKVYEDWALADEFEVFLAEAGSLSGTLSRSLGTVTIGTAAGVTTWQLTIPETLLSGANALVVKAKNSVGQAPLSGAQSEVYLLPTTTSTSVTSTTTVLYSLAGTSVTFSDSDPTPVVISGSIGWQTPLSTAEITAYAIYMSYDTAGSQKRLITDSVVPPAASHSISGLTRETDDPSFPANWIIVYPMVQGSLGPVSVAAYVELYDDSGSAPSAPAFSSVDFTDEDAQGGYASGTVRWVLDGNADLAYTTEYVVYIAADQAGTGAVPFGDPVPVGTNEVTVIDAGPGSGVYIDANYHVMIYARNSHGSEAGYIGTPAVTSLLFNDVGSSTSTSATATETSTSTVSSTGTSLTTSTSLTISSTSVTTSSTTVTLTSMTTSSTTETSLTSNTLTTHTTTSSVSSTTTATFTTTSITTTSTSITGTTLTTTSTSLTGTTSTSSSVTTTSSSTSETETSTSHTTSSTSTISTSTQTTKTATTSSTSTSWTTSATWTGTTSTATTFTTSSSSTTSSTSTSTSTTSTSTTSMTLTSTTSVTSSTTRTATPEELAIAAAATALQAALSNSVAQEEAARQAAQALGRVYTVMLPYNESQTPAEQAAVAAAAADALAEQQSMTLEQQAVAAAQAALTSGNRSGMTQEEVAAAIVAASAAAVADSSGSAATLEDATTAGLAAAYIGQIAGMDAATQAVLAGQAATLAGGSSSGGGQTAGIRASGAAALAAAQRENANATVAELAALAAQAAADTAVALGLTPMQVAEAAAMVAAETAATLSATAAEQAAAAAASAAAIGLQRGLTPEESCFAGANGAGETAQRISATAGDAALVQAGAAGEAAAAAAASCGLSPEQQARAAAAAAQAAAQEASLSATDQISAAAAAASSAATLAGLDTTTTAEVVAAAHGAAAAGIAAAAGESLDAQVAAAAQAAFDEAMASGLLDTEQVLASGAAAAAAVFEDQVLMYDLPANCSDGTACTGNTCCSSGGTCPSAHPAFEDCGNDHALALAQQQIDAAAQWSGQLAGQSGMAADQQSDLSSLSAGEAAAEASRERGDNCTEQATAAGLAAAQIAANANVTAMRQAELAGAAAAAAAAESSAKNGQLVLSSNCSSTQGQIDAAARLAKLIGIQVGLTEPEIQAVVILAIREAEWEATHPSNRTTTGTSTSSTFTSTTTLPVVMCLDEPNCSSYMLHGQRCVANCSDLVYGYRTCIVTSSSTRYIGESFCIDENSPAVDNEEQDFVLGSVTILVNSTTPVTAEKAKEALANLMGINPAQIEELNASEVQTASGATTFAVDYVIKVWSLEEAQQADSTATEAQSTGTILGFSFALRAEGSQEQVAFTNLLEAQQVDVVSLASSVVVPTILTVTTITEKDPPGGGSESQIGTSSLGVAITVLVLLCCAGIFVFLVVCCSKIQKVRLIQAKAEKEVKDEVARVQEMQDNFDMVRTKISVMLPKLEPGHGPVVGRIQHVMEENDFEPVDDMLPDEREVVQVAHRGSFRDFTQDAFTLDIRDEALSPEDRNAVAQITGRRKSQTEQSLRRLGLDEAQLKDEIRPMDPTRSMNSVAVPDDLGGLEVPSIKPSPTVTNYMSFSQSRALEAGFDAG</sequence>
<evidence type="ECO:0000313" key="3">
    <source>
        <dbReference type="EMBL" id="CAI3977321.1"/>
    </source>
</evidence>
<evidence type="ECO:0000256" key="1">
    <source>
        <dbReference type="SAM" id="MobiDB-lite"/>
    </source>
</evidence>
<keyword evidence="2" id="KW-1133">Transmembrane helix</keyword>
<feature type="region of interest" description="Disordered" evidence="1">
    <location>
        <begin position="605"/>
        <end position="627"/>
    </location>
</feature>
<dbReference type="EMBL" id="CAMXCT020000335">
    <property type="protein sequence ID" value="CAL1130696.1"/>
    <property type="molecule type" value="Genomic_DNA"/>
</dbReference>
<dbReference type="PANTHER" id="PTHR33998:SF2">
    <property type="entry name" value="LYSOZYME"/>
    <property type="match status" value="1"/>
</dbReference>
<keyword evidence="2" id="KW-0812">Transmembrane</keyword>
<comment type="caution">
    <text evidence="3">The sequence shown here is derived from an EMBL/GenBank/DDBJ whole genome shotgun (WGS) entry which is preliminary data.</text>
</comment>
<feature type="transmembrane region" description="Helical" evidence="2">
    <location>
        <begin position="1656"/>
        <end position="1679"/>
    </location>
</feature>
<protein>
    <submittedName>
        <fullName evidence="4">Fibronectin type-III domain-containing protein</fullName>
    </submittedName>
</protein>
<organism evidence="3">
    <name type="scientific">Cladocopium goreaui</name>
    <dbReference type="NCBI Taxonomy" id="2562237"/>
    <lineage>
        <taxon>Eukaryota</taxon>
        <taxon>Sar</taxon>
        <taxon>Alveolata</taxon>
        <taxon>Dinophyceae</taxon>
        <taxon>Suessiales</taxon>
        <taxon>Symbiodiniaceae</taxon>
        <taxon>Cladocopium</taxon>
    </lineage>
</organism>
<keyword evidence="2" id="KW-0472">Membrane</keyword>
<dbReference type="OrthoDB" id="444195at2759"/>
<feature type="region of interest" description="Disordered" evidence="1">
    <location>
        <begin position="773"/>
        <end position="814"/>
    </location>
</feature>
<feature type="compositionally biased region" description="Low complexity" evidence="1">
    <location>
        <begin position="1302"/>
        <end position="1315"/>
    </location>
</feature>
<keyword evidence="5" id="KW-1185">Reference proteome</keyword>
<dbReference type="EMBL" id="CAMXCT010000335">
    <property type="protein sequence ID" value="CAI3977321.1"/>
    <property type="molecule type" value="Genomic_DNA"/>
</dbReference>
<evidence type="ECO:0000313" key="5">
    <source>
        <dbReference type="Proteomes" id="UP001152797"/>
    </source>
</evidence>
<reference evidence="4 5" key="2">
    <citation type="submission" date="2024-05" db="EMBL/GenBank/DDBJ databases">
        <authorList>
            <person name="Chen Y."/>
            <person name="Shah S."/>
            <person name="Dougan E. K."/>
            <person name="Thang M."/>
            <person name="Chan C."/>
        </authorList>
    </citation>
    <scope>NUCLEOTIDE SEQUENCE [LARGE SCALE GENOMIC DNA]</scope>
</reference>
<feature type="region of interest" description="Disordered" evidence="1">
    <location>
        <begin position="1294"/>
        <end position="1324"/>
    </location>
</feature>
<dbReference type="EMBL" id="CAMXCT030000335">
    <property type="protein sequence ID" value="CAL4764633.1"/>
    <property type="molecule type" value="Genomic_DNA"/>
</dbReference>
<evidence type="ECO:0000313" key="4">
    <source>
        <dbReference type="EMBL" id="CAL4764633.1"/>
    </source>
</evidence>
<dbReference type="Proteomes" id="UP001152797">
    <property type="component" value="Unassembled WGS sequence"/>
</dbReference>
<dbReference type="PANTHER" id="PTHR33998">
    <property type="entry name" value="LYSOZYME"/>
    <property type="match status" value="1"/>
</dbReference>
<feature type="region of interest" description="Disordered" evidence="1">
    <location>
        <begin position="703"/>
        <end position="742"/>
    </location>
</feature>
<feature type="region of interest" description="Disordered" evidence="1">
    <location>
        <begin position="644"/>
        <end position="671"/>
    </location>
</feature>
<accession>A0A9P1BSR3</accession>
<gene>
    <name evidence="3" type="ORF">C1SCF055_LOCUS5471</name>
</gene>
<reference evidence="3" key="1">
    <citation type="submission" date="2022-10" db="EMBL/GenBank/DDBJ databases">
        <authorList>
            <person name="Chen Y."/>
            <person name="Dougan E. K."/>
            <person name="Chan C."/>
            <person name="Rhodes N."/>
            <person name="Thang M."/>
        </authorList>
    </citation>
    <scope>NUCLEOTIDE SEQUENCE</scope>
</reference>